<keyword evidence="8 16" id="KW-0130">Cell adhesion</keyword>
<dbReference type="GO" id="GO:0033627">
    <property type="term" value="P:cell adhesion mediated by integrin"/>
    <property type="evidence" value="ECO:0007669"/>
    <property type="project" value="TreeGrafter"/>
</dbReference>
<evidence type="ECO:0000256" key="4">
    <source>
        <dbReference type="ARBA" id="ARBA00022723"/>
    </source>
</evidence>
<dbReference type="Gene3D" id="2.60.40.1460">
    <property type="entry name" value="Integrin domains. Chain A, domain 2"/>
    <property type="match status" value="1"/>
</dbReference>
<evidence type="ECO:0000256" key="11">
    <source>
        <dbReference type="ARBA" id="ARBA00023136"/>
    </source>
</evidence>
<dbReference type="InterPro" id="IPR002035">
    <property type="entry name" value="VWF_A"/>
</dbReference>
<keyword evidence="9 16" id="KW-1133">Transmembrane helix</keyword>
<feature type="repeat" description="FG-GAP" evidence="15">
    <location>
        <begin position="379"/>
        <end position="432"/>
    </location>
</feature>
<dbReference type="GO" id="GO:0007229">
    <property type="term" value="P:integrin-mediated signaling pathway"/>
    <property type="evidence" value="ECO:0007669"/>
    <property type="project" value="UniProtKB-KW"/>
</dbReference>
<dbReference type="GO" id="GO:0098609">
    <property type="term" value="P:cell-cell adhesion"/>
    <property type="evidence" value="ECO:0007669"/>
    <property type="project" value="TreeGrafter"/>
</dbReference>
<dbReference type="Pfam" id="PF08441">
    <property type="entry name" value="Integrin_A_Ig_1"/>
    <property type="match status" value="1"/>
</dbReference>
<dbReference type="Pfam" id="PF21520">
    <property type="entry name" value="ITGAX-like_Ig_3"/>
    <property type="match status" value="1"/>
</dbReference>
<evidence type="ECO:0000256" key="8">
    <source>
        <dbReference type="ARBA" id="ARBA00022889"/>
    </source>
</evidence>
<accession>A0AAW1F6S8</accession>
<protein>
    <recommendedName>
        <fullName evidence="17">VWFA domain-containing protein</fullName>
    </recommendedName>
</protein>
<comment type="caution">
    <text evidence="18">The sequence shown here is derived from an EMBL/GenBank/DDBJ whole genome shotgun (WGS) entry which is preliminary data.</text>
</comment>
<dbReference type="InterPro" id="IPR013519">
    <property type="entry name" value="Int_alpha_beta-p"/>
</dbReference>
<evidence type="ECO:0000256" key="6">
    <source>
        <dbReference type="ARBA" id="ARBA00022737"/>
    </source>
</evidence>
<dbReference type="Gene3D" id="1.20.5.930">
    <property type="entry name" value="Bicelle-embedded integrin alpha(iib) transmembrane segment"/>
    <property type="match status" value="1"/>
</dbReference>
<gene>
    <name evidence="18" type="ORF">VZT92_011956</name>
</gene>
<dbReference type="PRINTS" id="PR01185">
    <property type="entry name" value="INTEGRINA"/>
</dbReference>
<evidence type="ECO:0000256" key="9">
    <source>
        <dbReference type="ARBA" id="ARBA00022989"/>
    </source>
</evidence>
<keyword evidence="11 16" id="KW-0472">Membrane</keyword>
<dbReference type="InterPro" id="IPR036465">
    <property type="entry name" value="vWFA_dom_sf"/>
</dbReference>
<evidence type="ECO:0000256" key="3">
    <source>
        <dbReference type="ARBA" id="ARBA00022692"/>
    </source>
</evidence>
<dbReference type="InterPro" id="IPR013649">
    <property type="entry name" value="Integrin_alpha_Ig-like_1"/>
</dbReference>
<keyword evidence="6" id="KW-0677">Repeat</keyword>
<feature type="chain" id="PRO_5043110349" description="VWFA domain-containing protein" evidence="16">
    <location>
        <begin position="20"/>
        <end position="1131"/>
    </location>
</feature>
<dbReference type="Pfam" id="PF20805">
    <property type="entry name" value="Integrin_A_Ig_2"/>
    <property type="match status" value="1"/>
</dbReference>
<keyword evidence="14" id="KW-0325">Glycoprotein</keyword>
<dbReference type="SMART" id="SM00327">
    <property type="entry name" value="VWA"/>
    <property type="match status" value="1"/>
</dbReference>
<dbReference type="PROSITE" id="PS50234">
    <property type="entry name" value="VWFA"/>
    <property type="match status" value="1"/>
</dbReference>
<dbReference type="InterPro" id="IPR032695">
    <property type="entry name" value="Integrin_dom_sf"/>
</dbReference>
<reference evidence="18 19" key="1">
    <citation type="journal article" date="2024" name="Genome Biol. Evol.">
        <title>Chromosome-level genome assembly of the viviparous eelpout Zoarces viviparus.</title>
        <authorList>
            <person name="Fuhrmann N."/>
            <person name="Brasseur M.V."/>
            <person name="Bakowski C.E."/>
            <person name="Podsiadlowski L."/>
            <person name="Prost S."/>
            <person name="Krehenwinkel H."/>
            <person name="Mayer C."/>
        </authorList>
    </citation>
    <scope>NUCLEOTIDE SEQUENCE [LARGE SCALE GENOMIC DNA]</scope>
    <source>
        <strain evidence="18">NO-MEL_2022_Ind0_liver</strain>
    </source>
</reference>
<proteinExistence type="inferred from homology"/>
<dbReference type="GO" id="GO:0007160">
    <property type="term" value="P:cell-matrix adhesion"/>
    <property type="evidence" value="ECO:0007669"/>
    <property type="project" value="TreeGrafter"/>
</dbReference>
<evidence type="ECO:0000313" key="19">
    <source>
        <dbReference type="Proteomes" id="UP001488805"/>
    </source>
</evidence>
<dbReference type="PRINTS" id="PR00453">
    <property type="entry name" value="VWFADOMAIN"/>
</dbReference>
<feature type="signal peptide" evidence="16">
    <location>
        <begin position="1"/>
        <end position="19"/>
    </location>
</feature>
<dbReference type="GO" id="GO:0009897">
    <property type="term" value="C:external side of plasma membrane"/>
    <property type="evidence" value="ECO:0007669"/>
    <property type="project" value="TreeGrafter"/>
</dbReference>
<dbReference type="PROSITE" id="PS51470">
    <property type="entry name" value="FG_GAP"/>
    <property type="match status" value="3"/>
</dbReference>
<name>A0AAW1F6S8_ZOAVI</name>
<dbReference type="Gene3D" id="2.130.10.130">
    <property type="entry name" value="Integrin alpha, N-terminal"/>
    <property type="match status" value="1"/>
</dbReference>
<keyword evidence="10 16" id="KW-0401">Integrin</keyword>
<keyword evidence="7" id="KW-0106">Calcium</keyword>
<keyword evidence="5 16" id="KW-0732">Signal</keyword>
<feature type="domain" description="VWFA" evidence="17">
    <location>
        <begin position="144"/>
        <end position="321"/>
    </location>
</feature>
<dbReference type="SUPFAM" id="SSF69179">
    <property type="entry name" value="Integrin domains"/>
    <property type="match status" value="2"/>
</dbReference>
<feature type="repeat" description="FG-GAP" evidence="15">
    <location>
        <begin position="496"/>
        <end position="554"/>
    </location>
</feature>
<evidence type="ECO:0000256" key="15">
    <source>
        <dbReference type="PROSITE-ProRule" id="PRU00803"/>
    </source>
</evidence>
<evidence type="ECO:0000256" key="1">
    <source>
        <dbReference type="ARBA" id="ARBA00004479"/>
    </source>
</evidence>
<keyword evidence="13 16" id="KW-0675">Receptor</keyword>
<keyword evidence="3 16" id="KW-0812">Transmembrane</keyword>
<dbReference type="Pfam" id="PF01839">
    <property type="entry name" value="FG-GAP"/>
    <property type="match status" value="1"/>
</dbReference>
<keyword evidence="12" id="KW-1015">Disulfide bond</keyword>
<evidence type="ECO:0000256" key="12">
    <source>
        <dbReference type="ARBA" id="ARBA00023157"/>
    </source>
</evidence>
<feature type="transmembrane region" description="Helical" evidence="16">
    <location>
        <begin position="1082"/>
        <end position="1101"/>
    </location>
</feature>
<evidence type="ECO:0000256" key="16">
    <source>
        <dbReference type="RuleBase" id="RU003762"/>
    </source>
</evidence>
<dbReference type="PANTHER" id="PTHR23220">
    <property type="entry name" value="INTEGRIN ALPHA"/>
    <property type="match status" value="1"/>
</dbReference>
<dbReference type="GO" id="GO:0008305">
    <property type="term" value="C:integrin complex"/>
    <property type="evidence" value="ECO:0007669"/>
    <property type="project" value="InterPro"/>
</dbReference>
<dbReference type="InterPro" id="IPR048633">
    <property type="entry name" value="ITGAX-like_Ig_3"/>
</dbReference>
<dbReference type="Gene3D" id="2.60.40.1530">
    <property type="entry name" value="ntegrin, alpha v. Chain A, domain 4"/>
    <property type="match status" value="1"/>
</dbReference>
<dbReference type="InterPro" id="IPR000413">
    <property type="entry name" value="Integrin_alpha"/>
</dbReference>
<dbReference type="Gene3D" id="2.60.40.1510">
    <property type="entry name" value="ntegrin, alpha v. Chain A, domain 3"/>
    <property type="match status" value="1"/>
</dbReference>
<comment type="subcellular location">
    <subcellularLocation>
        <location evidence="1 16">Membrane</location>
        <topology evidence="1 16">Single-pass type I membrane protein</topology>
    </subcellularLocation>
</comment>
<comment type="similarity">
    <text evidence="2 16">Belongs to the integrin alpha chain family.</text>
</comment>
<evidence type="ECO:0000256" key="13">
    <source>
        <dbReference type="ARBA" id="ARBA00023170"/>
    </source>
</evidence>
<dbReference type="AlphaFoldDB" id="A0AAW1F6S8"/>
<dbReference type="InterPro" id="IPR048285">
    <property type="entry name" value="Integrin_alpha_Ig-like_2"/>
</dbReference>
<dbReference type="SMART" id="SM00191">
    <property type="entry name" value="Int_alpha"/>
    <property type="match status" value="5"/>
</dbReference>
<keyword evidence="4" id="KW-0479">Metal-binding</keyword>
<evidence type="ECO:0000256" key="14">
    <source>
        <dbReference type="ARBA" id="ARBA00023180"/>
    </source>
</evidence>
<dbReference type="GO" id="GO:0005178">
    <property type="term" value="F:integrin binding"/>
    <property type="evidence" value="ECO:0007669"/>
    <property type="project" value="TreeGrafter"/>
</dbReference>
<dbReference type="Gene3D" id="3.40.50.410">
    <property type="entry name" value="von Willebrand factor, type A domain"/>
    <property type="match status" value="1"/>
</dbReference>
<evidence type="ECO:0000256" key="10">
    <source>
        <dbReference type="ARBA" id="ARBA00023037"/>
    </source>
</evidence>
<evidence type="ECO:0000256" key="5">
    <source>
        <dbReference type="ARBA" id="ARBA00022729"/>
    </source>
</evidence>
<dbReference type="EMBL" id="JBCEZU010000100">
    <property type="protein sequence ID" value="KAK9530458.1"/>
    <property type="molecule type" value="Genomic_DNA"/>
</dbReference>
<evidence type="ECO:0000313" key="18">
    <source>
        <dbReference type="EMBL" id="KAK9530458.1"/>
    </source>
</evidence>
<dbReference type="Proteomes" id="UP001488805">
    <property type="component" value="Unassembled WGS sequence"/>
</dbReference>
<dbReference type="PANTHER" id="PTHR23220:SF118">
    <property type="entry name" value="INTEGRIN ALPHA-X"/>
    <property type="match status" value="1"/>
</dbReference>
<dbReference type="GO" id="GO:0046872">
    <property type="term" value="F:metal ion binding"/>
    <property type="evidence" value="ECO:0007669"/>
    <property type="project" value="UniProtKB-KW"/>
</dbReference>
<dbReference type="SUPFAM" id="SSF69318">
    <property type="entry name" value="Integrin alpha N-terminal domain"/>
    <property type="match status" value="1"/>
</dbReference>
<dbReference type="Pfam" id="PF00092">
    <property type="entry name" value="VWA"/>
    <property type="match status" value="1"/>
</dbReference>
<organism evidence="18 19">
    <name type="scientific">Zoarces viviparus</name>
    <name type="common">Viviparous eelpout</name>
    <name type="synonym">Blennius viviparus</name>
    <dbReference type="NCBI Taxonomy" id="48416"/>
    <lineage>
        <taxon>Eukaryota</taxon>
        <taxon>Metazoa</taxon>
        <taxon>Chordata</taxon>
        <taxon>Craniata</taxon>
        <taxon>Vertebrata</taxon>
        <taxon>Euteleostomi</taxon>
        <taxon>Actinopterygii</taxon>
        <taxon>Neopterygii</taxon>
        <taxon>Teleostei</taxon>
        <taxon>Neoteleostei</taxon>
        <taxon>Acanthomorphata</taxon>
        <taxon>Eupercaria</taxon>
        <taxon>Perciformes</taxon>
        <taxon>Cottioidei</taxon>
        <taxon>Zoarcales</taxon>
        <taxon>Zoarcidae</taxon>
        <taxon>Zoarcinae</taxon>
        <taxon>Zoarces</taxon>
    </lineage>
</organism>
<evidence type="ECO:0000256" key="2">
    <source>
        <dbReference type="ARBA" id="ARBA00008054"/>
    </source>
</evidence>
<evidence type="ECO:0000259" key="17">
    <source>
        <dbReference type="PROSITE" id="PS50234"/>
    </source>
</evidence>
<dbReference type="InterPro" id="IPR013517">
    <property type="entry name" value="FG-GAP"/>
</dbReference>
<feature type="repeat" description="FG-GAP" evidence="15">
    <location>
        <begin position="433"/>
        <end position="492"/>
    </location>
</feature>
<dbReference type="InterPro" id="IPR028994">
    <property type="entry name" value="Integrin_alpha_N"/>
</dbReference>
<evidence type="ECO:0000256" key="7">
    <source>
        <dbReference type="ARBA" id="ARBA00022837"/>
    </source>
</evidence>
<sequence length="1131" mass="123630">MDWTITTTLFLSVLKAALCFNIDPVAWKTLTQSAPGFGYQVVQRQSDLLVSAPGAKSSQGGQIYKCSTESCSVLRFPPVDAVNVSFGLTMASDPSTQNTLACGPTIPKDCKSITMYSGICFQIDHLDRFTGPIPSSERVCQSADIAFLLDGSGSVALTDFQTMKTFVKDLVRSLLPLDTQFAIAQFATSPQVHFYFNDFFSGTTSWEAKVNGIGQQRSQTYTAKAIEYVVKNIFQPAKGSRSNVKKVLIVITDGISHDRNDLPFAAALAEKAKIIRFAIGVGQAFTNAAAKRELDTIASSPTENVFRVESFTALEQIRKSLQAKLFSIEGSKSGDSLKLEMAQDGFSAAYGPQGIQLGIVGANEWKGGYIQYSLPDRRRTSSFEPNIDTDSYLGYSIAVATTMRGTLTIVGAPRYQHRGAVIVVPPNRIYKMIDPSPWQFQSGEYFGAVVCAMNVDRDRYTDLILISAPMFVDTDREGRVYVCSLTDLNVECHLDSPSVLRGAASDNGRFGSSLAVLPDLNTDGLNELAVGAPLENNGQGSIYIFHGEGGGRISSAYSQRIAASEVGSQLKLFGMSISQSSFDHSNDGLPDLAVGSKGKVVLLRSKPIVMVEATVSFNPKQISTQNSVCSKPLENIVEICFTMTRHSKVAQARARIRYNLTLDATRKVPNNRAYVTEKKQRETNGTVTLDLGRPVCGTVTYFVEACPEDALNALNNELRFTFEGLHIGQNPSPSLALQAQTTGFHPLGFEINCGTDNKCTDNLKVDFNFTSSSEVKVGIDELLDVTVSVENSGENSYNSRVILTYPVGLSYRKFTILQGRIECNSLDSEDGVTRGKTDCTVNKPILKSNAKAFFIISYGIETRSQFDRKIFVTANATSGNEDHTSSSELYKIREIDVKYSIFATIESSLSYSNFSFGKNNLQKPVQQSIVVTNDIRALNFTVVIRVPVRLGDKDIWVDSNSLQIPGCQRDKEEEPSVTAFNAKIQTDKLVDCSVARCRVFKCSRFMARLESKKYNIAANLSSGWIEQIGLQSAKYLLTSTASLEYDRNQYIFFSTGSSNNPPVRKIEAEVEVYPEPDFTKEIVGGSLGGLAFLVLLTAGLYKAGFFKSKYKELINADAADPGADGGALTPE</sequence>
<keyword evidence="19" id="KW-1185">Reference proteome</keyword>
<dbReference type="SUPFAM" id="SSF53300">
    <property type="entry name" value="vWA-like"/>
    <property type="match status" value="1"/>
</dbReference>